<evidence type="ECO:0000256" key="14">
    <source>
        <dbReference type="SAM" id="MobiDB-lite"/>
    </source>
</evidence>
<keyword evidence="5 16" id="KW-0548">Nucleotidyltransferase</keyword>
<feature type="region of interest" description="Disordered" evidence="14">
    <location>
        <begin position="28"/>
        <end position="59"/>
    </location>
</feature>
<dbReference type="HAMAP" id="MF_03049">
    <property type="entry name" value="MOCS3_Uba4"/>
    <property type="match status" value="1"/>
</dbReference>
<dbReference type="GO" id="GO:0061605">
    <property type="term" value="F:molybdopterin-synthase adenylyltransferase activity"/>
    <property type="evidence" value="ECO:0007669"/>
    <property type="project" value="UniProtKB-EC"/>
</dbReference>
<feature type="binding site" evidence="13">
    <location>
        <position position="101"/>
    </location>
    <ligand>
        <name>ATP</name>
        <dbReference type="ChEBI" id="CHEBI:30616"/>
    </ligand>
</feature>
<evidence type="ECO:0000313" key="17">
    <source>
        <dbReference type="Proteomes" id="UP000799772"/>
    </source>
</evidence>
<keyword evidence="4 13" id="KW-0819">tRNA processing</keyword>
<feature type="active site" description="Cysteine persulfide intermediate; for sulfurtransferase activity" evidence="13">
    <location>
        <position position="444"/>
    </location>
</feature>
<evidence type="ECO:0000256" key="10">
    <source>
        <dbReference type="ARBA" id="ARBA00022840"/>
    </source>
</evidence>
<name>A0A9P4IGF4_9PEZI</name>
<protein>
    <recommendedName>
        <fullName evidence="13">Adenylyltransferase and sulfurtransferase uba4</fullName>
    </recommendedName>
    <alternativeName>
        <fullName evidence="13">Common component for nitrate reductase and xanthine dehydrogenase protein F</fullName>
    </alternativeName>
    <alternativeName>
        <fullName evidence="13">Ubiquitin-like protein activator 4</fullName>
    </alternativeName>
    <domain>
        <recommendedName>
            <fullName evidence="13">Molybdopterin-synthase adenylyltransferase</fullName>
            <ecNumber evidence="13">2.7.7.80</ecNumber>
        </recommendedName>
        <alternativeName>
            <fullName evidence="13">Adenylyltransferase uba4</fullName>
        </alternativeName>
        <alternativeName>
            <fullName evidence="13">Sulfur carrier protein MOCS2A adenylyltransferase</fullName>
        </alternativeName>
    </domain>
    <domain>
        <recommendedName>
            <fullName evidence="13">Molybdopterin-synthase sulfurtransferase</fullName>
            <ecNumber evidence="13">2.8.1.11</ecNumber>
        </recommendedName>
        <alternativeName>
            <fullName evidence="13">Sulfurtransferase uba4</fullName>
        </alternativeName>
        <alternativeName>
            <fullName evidence="13">Sulfur carrier protein MOCS2A sulfurtransferase</fullName>
        </alternativeName>
    </domain>
</protein>
<comment type="cofactor">
    <cofactor evidence="13">
        <name>Zn(2+)</name>
        <dbReference type="ChEBI" id="CHEBI:29105"/>
    </cofactor>
    <text evidence="13">Binds 1 zinc ion per subunit.</text>
</comment>
<dbReference type="Pfam" id="PF00899">
    <property type="entry name" value="ThiF"/>
    <property type="match status" value="1"/>
</dbReference>
<dbReference type="Gene3D" id="3.40.50.720">
    <property type="entry name" value="NAD(P)-binding Rossmann-like Domain"/>
    <property type="match status" value="2"/>
</dbReference>
<evidence type="ECO:0000256" key="9">
    <source>
        <dbReference type="ARBA" id="ARBA00022833"/>
    </source>
</evidence>
<evidence type="ECO:0000256" key="8">
    <source>
        <dbReference type="ARBA" id="ARBA00022786"/>
    </source>
</evidence>
<comment type="catalytic activity">
    <reaction evidence="13">
        <text>[molybdopterin-synthase sulfur-carrier protein]-C-terminal Gly-Gly + ATP + H(+) = [molybdopterin-synthase sulfur-carrier protein]-C-terminal Gly-Gly-AMP + diphosphate</text>
        <dbReference type="Rhea" id="RHEA:43616"/>
        <dbReference type="Rhea" id="RHEA-COMP:12159"/>
        <dbReference type="Rhea" id="RHEA-COMP:12202"/>
        <dbReference type="ChEBI" id="CHEBI:15378"/>
        <dbReference type="ChEBI" id="CHEBI:30616"/>
        <dbReference type="ChEBI" id="CHEBI:33019"/>
        <dbReference type="ChEBI" id="CHEBI:90618"/>
        <dbReference type="ChEBI" id="CHEBI:90778"/>
        <dbReference type="EC" id="2.7.7.80"/>
    </reaction>
</comment>
<dbReference type="GO" id="GO:0005829">
    <property type="term" value="C:cytosol"/>
    <property type="evidence" value="ECO:0007669"/>
    <property type="project" value="UniProtKB-SubCell"/>
</dbReference>
<dbReference type="CDD" id="cd00757">
    <property type="entry name" value="ThiF_MoeB_HesA_family"/>
    <property type="match status" value="1"/>
</dbReference>
<feature type="binding site" evidence="13">
    <location>
        <begin position="129"/>
        <end position="133"/>
    </location>
    <ligand>
        <name>ATP</name>
        <dbReference type="ChEBI" id="CHEBI:30616"/>
    </ligand>
</feature>
<dbReference type="SUPFAM" id="SSF69572">
    <property type="entry name" value="Activating enzymes of the ubiquitin-like proteins"/>
    <property type="match status" value="1"/>
</dbReference>
<dbReference type="FunFam" id="3.40.250.10:FF:000014">
    <property type="entry name" value="Adenylyltransferase and sulfurtransferase MOCS3"/>
    <property type="match status" value="1"/>
</dbReference>
<comment type="caution">
    <text evidence="16">The sequence shown here is derived from an EMBL/GenBank/DDBJ whole genome shotgun (WGS) entry which is preliminary data.</text>
</comment>
<evidence type="ECO:0000256" key="5">
    <source>
        <dbReference type="ARBA" id="ARBA00022695"/>
    </source>
</evidence>
<proteinExistence type="inferred from homology"/>
<keyword evidence="10 13" id="KW-0067">ATP-binding</keyword>
<sequence length="491" mass="53491">MADIDNLVENLRREISICEDQLKSLKAQLAATESRKPPTKNGELPHSPESAPESADSKVSQWPLLSEEYERYGRQLIMPEVGLKGQLHLKGSSILIIGIGGLGCPAVAYLAGAGVGTIGLCDGDYVERSNLHRQILHNTYKIGISKVDSAIDYLKALNPNVTYCTDTPASRYLISDTCVLLGKPLVSASALQTNGQLNVFNFPARPVGDLTGGPCYRCMFPKPPPPESVLTCGEGGILGPVVGVMGVLQALEAIKLIASGNIHCRLTDQGYSDGERVSDDSQAPQGLIFSAYSSTPFRSFKMRRRRGNCAACSSHAIITRESLRSGSMDYAQFCGAISPISALSTDERVSAEEYAAIERSKGVNLSRNKSSGYGHILIDTRDKVQFELCSLKDSINVPYAEISASDASPHGVEELEEQEEHEKEADWLQMIRKMPSDAPIYVVCRLGNDSQLAVRKLKELGLDESGTRQIRDIKGGLKAWRDKVDHNFPNY</sequence>
<keyword evidence="13" id="KW-0501">Molybdenum cofactor biosynthesis</keyword>
<comment type="similarity">
    <text evidence="13">In the N-terminal section; belongs to the HesA/MoeB/ThiF family. UBA4 subfamily.</text>
</comment>
<keyword evidence="7 13" id="KW-0547">Nucleotide-binding</keyword>
<feature type="domain" description="Rhodanese" evidence="15">
    <location>
        <begin position="371"/>
        <end position="489"/>
    </location>
</feature>
<evidence type="ECO:0000256" key="12">
    <source>
        <dbReference type="ARBA" id="ARBA00043893"/>
    </source>
</evidence>
<evidence type="ECO:0000259" key="15">
    <source>
        <dbReference type="PROSITE" id="PS50206"/>
    </source>
</evidence>
<evidence type="ECO:0000256" key="3">
    <source>
        <dbReference type="ARBA" id="ARBA00022679"/>
    </source>
</evidence>
<dbReference type="PROSITE" id="PS50206">
    <property type="entry name" value="RHODANESE_3"/>
    <property type="match status" value="1"/>
</dbReference>
<feature type="active site" description="Glycyl thioester intermediate; for adenylyltransferase activity" evidence="13">
    <location>
        <position position="232"/>
    </location>
</feature>
<dbReference type="OrthoDB" id="10261062at2759"/>
<evidence type="ECO:0000256" key="6">
    <source>
        <dbReference type="ARBA" id="ARBA00022723"/>
    </source>
</evidence>
<dbReference type="InterPro" id="IPR036873">
    <property type="entry name" value="Rhodanese-like_dom_sf"/>
</dbReference>
<dbReference type="InterPro" id="IPR045886">
    <property type="entry name" value="ThiF/MoeB/HesA"/>
</dbReference>
<keyword evidence="3 13" id="KW-0808">Transferase</keyword>
<dbReference type="GO" id="GO:0032447">
    <property type="term" value="P:protein urmylation"/>
    <property type="evidence" value="ECO:0007669"/>
    <property type="project" value="TreeGrafter"/>
</dbReference>
<feature type="binding site" evidence="13">
    <location>
        <begin position="166"/>
        <end position="167"/>
    </location>
    <ligand>
        <name>ATP</name>
        <dbReference type="ChEBI" id="CHEBI:30616"/>
    </ligand>
</feature>
<dbReference type="GO" id="GO:0046872">
    <property type="term" value="F:metal ion binding"/>
    <property type="evidence" value="ECO:0007669"/>
    <property type="project" value="UniProtKB-KW"/>
</dbReference>
<dbReference type="Pfam" id="PF00581">
    <property type="entry name" value="Rhodanese"/>
    <property type="match status" value="1"/>
</dbReference>
<evidence type="ECO:0000256" key="11">
    <source>
        <dbReference type="ARBA" id="ARBA00023268"/>
    </source>
</evidence>
<reference evidence="16" key="1">
    <citation type="journal article" date="2020" name="Stud. Mycol.">
        <title>101 Dothideomycetes genomes: a test case for predicting lifestyles and emergence of pathogens.</title>
        <authorList>
            <person name="Haridas S."/>
            <person name="Albert R."/>
            <person name="Binder M."/>
            <person name="Bloem J."/>
            <person name="Labutti K."/>
            <person name="Salamov A."/>
            <person name="Andreopoulos B."/>
            <person name="Baker S."/>
            <person name="Barry K."/>
            <person name="Bills G."/>
            <person name="Bluhm B."/>
            <person name="Cannon C."/>
            <person name="Castanera R."/>
            <person name="Culley D."/>
            <person name="Daum C."/>
            <person name="Ezra D."/>
            <person name="Gonzalez J."/>
            <person name="Henrissat B."/>
            <person name="Kuo A."/>
            <person name="Liang C."/>
            <person name="Lipzen A."/>
            <person name="Lutzoni F."/>
            <person name="Magnuson J."/>
            <person name="Mondo S."/>
            <person name="Nolan M."/>
            <person name="Ohm R."/>
            <person name="Pangilinan J."/>
            <person name="Park H.-J."/>
            <person name="Ramirez L."/>
            <person name="Alfaro M."/>
            <person name="Sun H."/>
            <person name="Tritt A."/>
            <person name="Yoshinaga Y."/>
            <person name="Zwiers L.-H."/>
            <person name="Turgeon B."/>
            <person name="Goodwin S."/>
            <person name="Spatafora J."/>
            <person name="Crous P."/>
            <person name="Grigoriev I."/>
        </authorList>
    </citation>
    <scope>NUCLEOTIDE SEQUENCE</scope>
    <source>
        <strain evidence="16">CBS 133067</strain>
    </source>
</reference>
<comment type="function">
    <text evidence="13">Plays a central role in 2-thiolation of mcm(5)S(2)U at tRNA wobble positions of cytosolic tRNA(Lys), tRNA(Glu) and tRNA(Gln). Also essential during biosynthesis of the molybdenum cofactor. Acts by mediating the C-terminal thiocarboxylation of sulfur carriers urm1 and MOCS2A. Its N-terminus first activates urm1 and MOCS2A as acyl-adenylates (-COAMP), then the persulfide sulfur on the catalytic cysteine is transferred to urm1 and MOCS2A to form thiocarboxylation (-COSH) of their C-terminus. The reaction probably involves hydrogen sulfide that is generated from the persulfide intermediate and that acts as nucleophile towards urm1 and MOCS2A. Subsequently, a transient disulfide bond is formed. Does not use thiosulfate as sulfur donor; nfs1 probably acting as a sulfur donor for thiocarboxylation reactions.</text>
</comment>
<dbReference type="EC" id="2.7.7.80" evidence="13"/>
<dbReference type="PANTHER" id="PTHR10953">
    <property type="entry name" value="UBIQUITIN-ACTIVATING ENZYME E1"/>
    <property type="match status" value="1"/>
</dbReference>
<keyword evidence="2 13" id="KW-0963">Cytoplasm</keyword>
<keyword evidence="8" id="KW-0833">Ubl conjugation pathway</keyword>
<evidence type="ECO:0000256" key="13">
    <source>
        <dbReference type="HAMAP-Rule" id="MF_03049"/>
    </source>
</evidence>
<evidence type="ECO:0000256" key="1">
    <source>
        <dbReference type="ARBA" id="ARBA00004514"/>
    </source>
</evidence>
<comment type="subcellular location">
    <subcellularLocation>
        <location evidence="1">Cytoplasm</location>
        <location evidence="1">Cytosol</location>
    </subcellularLocation>
</comment>
<dbReference type="GO" id="GO:0005524">
    <property type="term" value="F:ATP binding"/>
    <property type="evidence" value="ECO:0007669"/>
    <property type="project" value="UniProtKB-KW"/>
</dbReference>
<comment type="pathway">
    <text evidence="13">Cofactor biosynthesis; molybdopterin biosynthesis.</text>
</comment>
<evidence type="ECO:0000313" key="16">
    <source>
        <dbReference type="EMBL" id="KAF2100514.1"/>
    </source>
</evidence>
<evidence type="ECO:0000256" key="7">
    <source>
        <dbReference type="ARBA" id="ARBA00022741"/>
    </source>
</evidence>
<dbReference type="InterPro" id="IPR028885">
    <property type="entry name" value="MOCS3/Uba4"/>
</dbReference>
<comment type="catalytic activity">
    <reaction evidence="13">
        <text>[molybdopterin-synthase sulfur-carrier protein]-C-terminal Gly-Gly-AMP + S-sulfanyl-L-cysteinyl-[cysteine desulfurase] + AH2 = [molybdopterin-synthase sulfur-carrier protein]-C-terminal-Gly-aminoethanethioate + L-cysteinyl-[cysteine desulfurase] + A + AMP + 2 H(+)</text>
        <dbReference type="Rhea" id="RHEA:48612"/>
        <dbReference type="Rhea" id="RHEA-COMP:12157"/>
        <dbReference type="Rhea" id="RHEA-COMP:12158"/>
        <dbReference type="Rhea" id="RHEA-COMP:12159"/>
        <dbReference type="Rhea" id="RHEA-COMP:19907"/>
        <dbReference type="ChEBI" id="CHEBI:13193"/>
        <dbReference type="ChEBI" id="CHEBI:15378"/>
        <dbReference type="ChEBI" id="CHEBI:17499"/>
        <dbReference type="ChEBI" id="CHEBI:29950"/>
        <dbReference type="ChEBI" id="CHEBI:61963"/>
        <dbReference type="ChEBI" id="CHEBI:90618"/>
        <dbReference type="ChEBI" id="CHEBI:232372"/>
        <dbReference type="ChEBI" id="CHEBI:456215"/>
        <dbReference type="EC" id="2.8.1.11"/>
    </reaction>
</comment>
<dbReference type="GO" id="GO:0061604">
    <property type="term" value="F:molybdopterin-synthase sulfurtransferase activity"/>
    <property type="evidence" value="ECO:0007669"/>
    <property type="project" value="UniProtKB-EC"/>
</dbReference>
<dbReference type="AlphaFoldDB" id="A0A9P4IGF4"/>
<feature type="binding site" evidence="13">
    <location>
        <position position="218"/>
    </location>
    <ligand>
        <name>Zn(2+)</name>
        <dbReference type="ChEBI" id="CHEBI:29105"/>
    </ligand>
</feature>
<organism evidence="16 17">
    <name type="scientific">Rhizodiscina lignyota</name>
    <dbReference type="NCBI Taxonomy" id="1504668"/>
    <lineage>
        <taxon>Eukaryota</taxon>
        <taxon>Fungi</taxon>
        <taxon>Dikarya</taxon>
        <taxon>Ascomycota</taxon>
        <taxon>Pezizomycotina</taxon>
        <taxon>Dothideomycetes</taxon>
        <taxon>Pleosporomycetidae</taxon>
        <taxon>Aulographales</taxon>
        <taxon>Rhizodiscinaceae</taxon>
        <taxon>Rhizodiscina</taxon>
    </lineage>
</organism>
<keyword evidence="6 13" id="KW-0479">Metal-binding</keyword>
<dbReference type="GO" id="GO:0002143">
    <property type="term" value="P:tRNA wobble position uridine thiolation"/>
    <property type="evidence" value="ECO:0007669"/>
    <property type="project" value="InterPro"/>
</dbReference>
<feature type="binding site" evidence="13">
    <location>
        <position position="215"/>
    </location>
    <ligand>
        <name>Zn(2+)</name>
        <dbReference type="ChEBI" id="CHEBI:29105"/>
    </ligand>
</feature>
<dbReference type="Proteomes" id="UP000799772">
    <property type="component" value="Unassembled WGS sequence"/>
</dbReference>
<comment type="pathway">
    <text evidence="13">tRNA modification; 5-methoxycarbonylmethyl-2-thiouridine-tRNA biosynthesis.</text>
</comment>
<gene>
    <name evidence="13" type="primary">uba4</name>
    <name evidence="13" type="synonym">cnxF</name>
    <name evidence="16" type="ORF">NA57DRAFT_36274</name>
</gene>
<dbReference type="EMBL" id="ML978124">
    <property type="protein sequence ID" value="KAF2100514.1"/>
    <property type="molecule type" value="Genomic_DNA"/>
</dbReference>
<keyword evidence="11 13" id="KW-0511">Multifunctional enzyme</keyword>
<feature type="binding site" evidence="13">
    <location>
        <position position="312"/>
    </location>
    <ligand>
        <name>Zn(2+)</name>
        <dbReference type="ChEBI" id="CHEBI:29105"/>
    </ligand>
</feature>
<dbReference type="GO" id="GO:0042292">
    <property type="term" value="F:URM1 activating enzyme activity"/>
    <property type="evidence" value="ECO:0007669"/>
    <property type="project" value="TreeGrafter"/>
</dbReference>
<accession>A0A9P4IGF4</accession>
<dbReference type="InterPro" id="IPR001763">
    <property type="entry name" value="Rhodanese-like_dom"/>
</dbReference>
<keyword evidence="9 13" id="KW-0862">Zinc</keyword>
<dbReference type="GO" id="GO:0004792">
    <property type="term" value="F:thiosulfate-cyanide sulfurtransferase activity"/>
    <property type="evidence" value="ECO:0007669"/>
    <property type="project" value="TreeGrafter"/>
</dbReference>
<feature type="binding site" evidence="13">
    <location>
        <position position="309"/>
    </location>
    <ligand>
        <name>Zn(2+)</name>
        <dbReference type="ChEBI" id="CHEBI:29105"/>
    </ligand>
</feature>
<feature type="binding site" evidence="13">
    <location>
        <position position="146"/>
    </location>
    <ligand>
        <name>ATP</name>
        <dbReference type="ChEBI" id="CHEBI:30616"/>
    </ligand>
</feature>
<dbReference type="InterPro" id="IPR035985">
    <property type="entry name" value="Ubiquitin-activating_enz"/>
</dbReference>
<dbReference type="PANTHER" id="PTHR10953:SF102">
    <property type="entry name" value="ADENYLYLTRANSFERASE AND SULFURTRANSFERASE MOCS3"/>
    <property type="match status" value="1"/>
</dbReference>
<keyword evidence="17" id="KW-1185">Reference proteome</keyword>
<dbReference type="GO" id="GO:0006777">
    <property type="term" value="P:Mo-molybdopterin cofactor biosynthetic process"/>
    <property type="evidence" value="ECO:0007669"/>
    <property type="project" value="UniProtKB-UniRule"/>
</dbReference>
<evidence type="ECO:0000256" key="2">
    <source>
        <dbReference type="ARBA" id="ARBA00022490"/>
    </source>
</evidence>
<dbReference type="InterPro" id="IPR000594">
    <property type="entry name" value="ThiF_NAD_FAD-bd"/>
</dbReference>
<feature type="binding site" evidence="13">
    <location>
        <position position="122"/>
    </location>
    <ligand>
        <name>ATP</name>
        <dbReference type="ChEBI" id="CHEBI:30616"/>
    </ligand>
</feature>
<dbReference type="SMART" id="SM00450">
    <property type="entry name" value="RHOD"/>
    <property type="match status" value="1"/>
</dbReference>
<comment type="function">
    <text evidence="12">Plays a central role in 2-thiolation of mcm(5)S(2)U at tRNA wobble positions of cytosolic tRNA(Lys), tRNA(Glu) and tRNA(Gln). Also essential during biosynthesis of the molybdenum cofactor. Acts by mediating the C-terminal thiocarboxylation of sulfur carriers urm1 and mocs2a. Its N-terminus first activates urm1 and mocs2a as acyl-adenylates (-COAMP), then the persulfide sulfur on the catalytic cysteine is transferred to urm1 and mocs2a to form thiocarboxylation (-COSH) of their C-terminus. The reaction probably involves hydrogen sulfide that is generated from the persulfide intermediate and that acts as a nucleophile towards urm1 and mocs2a. Subsequently, a transient disulfide bond is formed. Does not use thiosulfate as sulfur donor; nfs1 probably acting as a sulfur donor for thiocarboxylation reactions.</text>
</comment>
<dbReference type="EC" id="2.8.1.11" evidence="13"/>
<evidence type="ECO:0000256" key="4">
    <source>
        <dbReference type="ARBA" id="ARBA00022694"/>
    </source>
</evidence>
<dbReference type="Gene3D" id="3.40.250.10">
    <property type="entry name" value="Rhodanese-like domain"/>
    <property type="match status" value="1"/>
</dbReference>